<dbReference type="EMBL" id="MW018138">
    <property type="protein sequence ID" value="QPB44333.1"/>
    <property type="molecule type" value="Genomic_DNA"/>
</dbReference>
<dbReference type="InterPro" id="IPR009071">
    <property type="entry name" value="HMG_box_dom"/>
</dbReference>
<dbReference type="InterPro" id="IPR036910">
    <property type="entry name" value="HMG_box_dom_sf"/>
</dbReference>
<dbReference type="SMART" id="SM00398">
    <property type="entry name" value="HMG"/>
    <property type="match status" value="1"/>
</dbReference>
<proteinExistence type="predicted"/>
<reference evidence="5 6" key="1">
    <citation type="submission" date="2020-09" db="EMBL/GenBank/DDBJ databases">
        <authorList>
            <person name="Zhang R."/>
            <person name="Garcia K."/>
            <person name="Ogata H."/>
        </authorList>
    </citation>
    <scope>NUCLEOTIDE SEQUENCE [LARGE SCALE GENOMIC DNA]</scope>
    <source>
        <strain evidence="6">stheno</strain>
    </source>
</reference>
<evidence type="ECO:0000313" key="6">
    <source>
        <dbReference type="Proteomes" id="UP001162098"/>
    </source>
</evidence>
<keyword evidence="6" id="KW-1185">Reference proteome</keyword>
<dbReference type="Proteomes" id="UP001162098">
    <property type="component" value="Segment"/>
</dbReference>
<protein>
    <submittedName>
        <fullName evidence="5">High mobility group protein</fullName>
    </submittedName>
</protein>
<evidence type="ECO:0000256" key="1">
    <source>
        <dbReference type="ARBA" id="ARBA00023125"/>
    </source>
</evidence>
<dbReference type="KEGG" id="vg:80543529"/>
<accession>A0A7S8BEP6</accession>
<feature type="region of interest" description="Disordered" evidence="3">
    <location>
        <begin position="1"/>
        <end position="37"/>
    </location>
</feature>
<keyword evidence="1 2" id="KW-0238">DNA-binding</keyword>
<evidence type="ECO:0000256" key="2">
    <source>
        <dbReference type="PROSITE-ProRule" id="PRU00267"/>
    </source>
</evidence>
<feature type="domain" description="HMG box" evidence="4">
    <location>
        <begin position="36"/>
        <end position="103"/>
    </location>
</feature>
<dbReference type="PANTHER" id="PTHR48112:SF22">
    <property type="entry name" value="MITOCHONDRIAL TRANSCRIPTION FACTOR A, ISOFORM B"/>
    <property type="match status" value="1"/>
</dbReference>
<dbReference type="PANTHER" id="PTHR48112">
    <property type="entry name" value="HIGH MOBILITY GROUP PROTEIN DSP1"/>
    <property type="match status" value="1"/>
</dbReference>
<dbReference type="Pfam" id="PF00505">
    <property type="entry name" value="HMG_box"/>
    <property type="match status" value="1"/>
</dbReference>
<organism evidence="5 6">
    <name type="scientific">Medusavirus stheno T3</name>
    <dbReference type="NCBI Taxonomy" id="3069717"/>
    <lineage>
        <taxon>Viruses</taxon>
        <taxon>Varidnaviria</taxon>
        <taxon>Bamfordvirae</taxon>
        <taxon>Nucleocytoviricota</taxon>
        <taxon>Megaviricetes</taxon>
        <taxon>Mamonoviridae</taxon>
        <taxon>Medusavirus</taxon>
        <taxon>Medusavirus sthenus</taxon>
    </lineage>
</organism>
<dbReference type="InterPro" id="IPR050342">
    <property type="entry name" value="HMGB"/>
</dbReference>
<feature type="DNA-binding region" description="HMG box" evidence="2">
    <location>
        <begin position="36"/>
        <end position="103"/>
    </location>
</feature>
<keyword evidence="2" id="KW-0539">Nucleus</keyword>
<dbReference type="GO" id="GO:0003677">
    <property type="term" value="F:DNA binding"/>
    <property type="evidence" value="ECO:0007669"/>
    <property type="project" value="UniProtKB-UniRule"/>
</dbReference>
<dbReference type="Gene3D" id="1.10.30.10">
    <property type="entry name" value="High mobility group box domain"/>
    <property type="match status" value="1"/>
</dbReference>
<name>A0A7S8BEP6_9VIRU</name>
<dbReference type="PROSITE" id="PS50118">
    <property type="entry name" value="HMG_BOX_2"/>
    <property type="match status" value="1"/>
</dbReference>
<dbReference type="SUPFAM" id="SSF47095">
    <property type="entry name" value="HMG-box"/>
    <property type="match status" value="1"/>
</dbReference>
<evidence type="ECO:0000256" key="3">
    <source>
        <dbReference type="SAM" id="MobiDB-lite"/>
    </source>
</evidence>
<feature type="compositionally biased region" description="Basic residues" evidence="3">
    <location>
        <begin position="1"/>
        <end position="11"/>
    </location>
</feature>
<sequence>MARVVKKKSASKKAAPAKKAAIAKKRASTKKAADGPKRPLSAYMYFSKAKRPALKAAHPDWAFGEYGRELGRLWAATGTAAKKPFEALAEKDKKRYEREMGRA</sequence>
<evidence type="ECO:0000313" key="5">
    <source>
        <dbReference type="EMBL" id="QPB44333.1"/>
    </source>
</evidence>
<evidence type="ECO:0000259" key="4">
    <source>
        <dbReference type="PROSITE" id="PS50118"/>
    </source>
</evidence>